<feature type="compositionally biased region" description="Acidic residues" evidence="6">
    <location>
        <begin position="1950"/>
        <end position="1960"/>
    </location>
</feature>
<feature type="compositionally biased region" description="Acidic residues" evidence="6">
    <location>
        <begin position="1248"/>
        <end position="1257"/>
    </location>
</feature>
<name>A0AAD8QYA9_LOLMU</name>
<feature type="compositionally biased region" description="Basic residues" evidence="6">
    <location>
        <begin position="720"/>
        <end position="729"/>
    </location>
</feature>
<organism evidence="8 9">
    <name type="scientific">Lolium multiflorum</name>
    <name type="common">Italian ryegrass</name>
    <name type="synonym">Lolium perenne subsp. multiflorum</name>
    <dbReference type="NCBI Taxonomy" id="4521"/>
    <lineage>
        <taxon>Eukaryota</taxon>
        <taxon>Viridiplantae</taxon>
        <taxon>Streptophyta</taxon>
        <taxon>Embryophyta</taxon>
        <taxon>Tracheophyta</taxon>
        <taxon>Spermatophyta</taxon>
        <taxon>Magnoliopsida</taxon>
        <taxon>Liliopsida</taxon>
        <taxon>Poales</taxon>
        <taxon>Poaceae</taxon>
        <taxon>BOP clade</taxon>
        <taxon>Pooideae</taxon>
        <taxon>Poodae</taxon>
        <taxon>Poeae</taxon>
        <taxon>Poeae Chloroplast Group 2 (Poeae type)</taxon>
        <taxon>Loliodinae</taxon>
        <taxon>Loliinae</taxon>
        <taxon>Lolium</taxon>
    </lineage>
</organism>
<evidence type="ECO:0000313" key="9">
    <source>
        <dbReference type="Proteomes" id="UP001231189"/>
    </source>
</evidence>
<dbReference type="GO" id="GO:0004190">
    <property type="term" value="F:aspartic-type endopeptidase activity"/>
    <property type="evidence" value="ECO:0007669"/>
    <property type="project" value="UniProtKB-KW"/>
</dbReference>
<keyword evidence="4" id="KW-0378">Hydrolase</keyword>
<sequence>MPDETPMEESDKLVIMEEINSLRSSMDAQMESMRKLISELLTPVPPKATVLEEGFNPYNPDKLTRREAVDSQLNNTALHMIQTSVGTKDLPRVRNYTTAKEAWEGLAASCIGSESTRRNKYNALKNKAEGFMRLPDEDHQDMYSRLLIVADAFRLIGATHINDSWIKEKYIECMMPYVPIDVKTLVGRECYSSLSSQDAVHEMQALKVLEQNSHDSLNRAIGMSKGNNLALVVNPVEEVYPQEQYRASWSMSYPEDLQCHYHDHMAFHAKSFWVDPSKAKEDNIKRNNKSGFTSFGPKTRSCYNCDDKRHFIAECPYENRELHNGRLIPKDKSKDTKGKYSKASNKKFYNNKIKKGKKHPRVVLVTREEYSSDEVESSCSEESEESSKELAAIVTTNIPSSSLFDSPNENPHNKNAHCFMARSSLDTSIVLSTQEEYTSGDDDVDDEEDATSNGLVALASLSTNSSSPSESPNEVIHVEEESCLMAKSSEVSSPNPSMPNISSDLGVDDASLKVKQEMLEFDDFILNLQGNTKKHVSNLMARIAQQNHTLEKKGQIEREDSLEIHELKNALEESQETIASLEERLETLEEPQDKLNKLTKARDLARAKNKVLKKEKAQFGVDHEKLVKDLDELDKAHKALKSEYTLLSKSCEQLQIRLASYDVPSSSTPSCDHANVIEENTRLKDELAKASSPQSKLSLDDLLSKQRSNNGKEGLGYGAKAKKANKQKAKPAQEKKKDITNGEAPKGKTINDDDAGNANPHYVLFKDYYGDVYAKYVGPYDGYVAWSIWDYAAGGSKWVLDSGCTSHMTGGKNLVKELRPNINDITVSFGDNSTSEVLGFGKVVVAHNITLVDVMLVKTLGYNLLSVSALGKMGFAVFIDNDIVVLLWSKTLKVAFVGYREHNLYVVDFSGTTTTSAMCLFGKADVGWLWHRRLAHTKDETQQIFIDFATEVQRQHNLLIMAIRSDNGSEFKNYTLNEFLSVEGIRHQYSAAYTPQQNGVAERKNRTLMDMARSMMAEYKSRYNFWAEAISTACHSSNRLYLRKGLNKTPYEILTGNKPNISYFKVFGCKCFYKIKGVRLSKFSPKALEGIFVGYGAESHTYRVFDVSSGIIIESCSVKFEENDGSQVGQVDVCAGDEIPQDAIVRMGVGFFRPIEGHGVASREGLCSTTVEPSSSQHQQTPSSEANDAPTQEQEQNPPSSVQDQGQDQPRIHDGSDEYPFDIHSAPNDVQDQVHENEQSQEIEEAQIEGQDGDPNDQVDQVTPPRPRRTKEEIEARRLARRERTLEIRGHTHDKVLGDVRAKVSTRRQLANFSNHHAYISVVEPKKVFEALEDSDWVEAMHEELNNFKRNKVWTLVKKPKECRNVIGTKWIFKNKQDEFGNIVRNKARLVAQGFSQVEGIDFGETYAPVARLESIRILLAYASHHNFKLQQMDVKSAFLNGPLHEEVYVKQPPGFEDLNFPNHVYKLDKALYGLKQAPRAWYEHLKELLVDRGFDVGLIDPTLFTKRVNGELFVCQLYVDDIIFGSTNKAFNDEFSKLMTDRFEMSMMGEMKFFLGFEIKQLREGTFINQAKYLQDMLKRFKMTELKGVATPMVTKCHLALDPNGAGGSHRSSSGKRAIPNDFEAEILPMKKSSRRERNSAPAEPRANLIRRLRGMPIGKWPDNEYARLRQTNIYTSPKATNCSALFWSKYQEKTFDDLYANATYKVAPMHHINFAHMDKHANYFAEARDICEQFGLIPLMKFHHPYCVDVIGQFFATVYVDNDDAKTMTWMTEGRMLHGTWDQFAACLGYPVLSGNENGYFRAHNTPKPVEKALLADLYLEGEVIYGSQKFLRPVYDILLRIYREVLNPKVGCVDQIYGYLGNLLLLSHQHRDTGMQLDVMDFLWNEFWACIIARKAPVFAPYFMFFICSRWDNAGYGNLTDEVNLLPHKAKDLRVKTHDNPPRLPNDEESAQEDSDMEYAPPADNGWVARIEAKLAKMFCLKSDINRRQYQAHRERKMDRRNTKLIMRKLDIPVESGSEEVITPEEEWLSKHGNVTEFEQLGLPGPSRRRRPPSDDVELAESEEDEETEDEETEDE</sequence>
<comment type="caution">
    <text evidence="8">The sequence shown here is derived from an EMBL/GenBank/DDBJ whole genome shotgun (WGS) entry which is preliminary data.</text>
</comment>
<dbReference type="InterPro" id="IPR054722">
    <property type="entry name" value="PolX-like_BBD"/>
</dbReference>
<dbReference type="InterPro" id="IPR036397">
    <property type="entry name" value="RNaseH_sf"/>
</dbReference>
<reference evidence="8" key="1">
    <citation type="submission" date="2023-07" db="EMBL/GenBank/DDBJ databases">
        <title>A chromosome-level genome assembly of Lolium multiflorum.</title>
        <authorList>
            <person name="Chen Y."/>
            <person name="Copetti D."/>
            <person name="Kolliker R."/>
            <person name="Studer B."/>
        </authorList>
    </citation>
    <scope>NUCLEOTIDE SEQUENCE</scope>
    <source>
        <strain evidence="8">02402/16</strain>
        <tissue evidence="8">Leaf</tissue>
    </source>
</reference>
<proteinExistence type="predicted"/>
<keyword evidence="2" id="KW-0479">Metal-binding</keyword>
<evidence type="ECO:0000256" key="1">
    <source>
        <dbReference type="ARBA" id="ARBA00022670"/>
    </source>
</evidence>
<dbReference type="GO" id="GO:0046872">
    <property type="term" value="F:metal ion binding"/>
    <property type="evidence" value="ECO:0007669"/>
    <property type="project" value="UniProtKB-KW"/>
</dbReference>
<evidence type="ECO:0000256" key="2">
    <source>
        <dbReference type="ARBA" id="ARBA00022723"/>
    </source>
</evidence>
<keyword evidence="1" id="KW-0645">Protease</keyword>
<feature type="region of interest" description="Disordered" evidence="6">
    <location>
        <begin position="1938"/>
        <end position="1964"/>
    </location>
</feature>
<keyword evidence="9" id="KW-1185">Reference proteome</keyword>
<dbReference type="GO" id="GO:0015074">
    <property type="term" value="P:DNA integration"/>
    <property type="evidence" value="ECO:0007669"/>
    <property type="project" value="InterPro"/>
</dbReference>
<evidence type="ECO:0000256" key="4">
    <source>
        <dbReference type="ARBA" id="ARBA00022801"/>
    </source>
</evidence>
<dbReference type="Pfam" id="PF25597">
    <property type="entry name" value="SH3_retrovirus"/>
    <property type="match status" value="1"/>
</dbReference>
<dbReference type="InterPro" id="IPR057670">
    <property type="entry name" value="SH3_retrovirus"/>
</dbReference>
<evidence type="ECO:0000256" key="5">
    <source>
        <dbReference type="SAM" id="Coils"/>
    </source>
</evidence>
<feature type="domain" description="Integrase catalytic" evidence="7">
    <location>
        <begin position="897"/>
        <end position="1058"/>
    </location>
</feature>
<dbReference type="InterPro" id="IPR043502">
    <property type="entry name" value="DNA/RNA_pol_sf"/>
</dbReference>
<feature type="compositionally biased region" description="Low complexity" evidence="6">
    <location>
        <begin position="1173"/>
        <end position="1184"/>
    </location>
</feature>
<dbReference type="Gene3D" id="3.30.420.10">
    <property type="entry name" value="Ribonuclease H-like superfamily/Ribonuclease H"/>
    <property type="match status" value="1"/>
</dbReference>
<feature type="compositionally biased region" description="Acidic residues" evidence="6">
    <location>
        <begin position="2058"/>
        <end position="2079"/>
    </location>
</feature>
<dbReference type="SUPFAM" id="SSF53098">
    <property type="entry name" value="Ribonuclease H-like"/>
    <property type="match status" value="1"/>
</dbReference>
<dbReference type="Pfam" id="PF22936">
    <property type="entry name" value="Pol_BBD"/>
    <property type="match status" value="1"/>
</dbReference>
<feature type="region of interest" description="Disordered" evidence="6">
    <location>
        <begin position="1248"/>
        <end position="1272"/>
    </location>
</feature>
<keyword evidence="3" id="KW-0064">Aspartyl protease</keyword>
<dbReference type="InterPro" id="IPR013103">
    <property type="entry name" value="RVT_2"/>
</dbReference>
<dbReference type="PANTHER" id="PTHR42648:SF21">
    <property type="entry name" value="CYSTEINE-RICH RLK (RECEPTOR-LIKE PROTEIN KINASE) 8"/>
    <property type="match status" value="1"/>
</dbReference>
<dbReference type="EMBL" id="JAUUTY010000007">
    <property type="protein sequence ID" value="KAK1609539.1"/>
    <property type="molecule type" value="Genomic_DNA"/>
</dbReference>
<dbReference type="InterPro" id="IPR012337">
    <property type="entry name" value="RNaseH-like_sf"/>
</dbReference>
<dbReference type="SUPFAM" id="SSF56672">
    <property type="entry name" value="DNA/RNA polymerases"/>
    <property type="match status" value="1"/>
</dbReference>
<dbReference type="PROSITE" id="PS50994">
    <property type="entry name" value="INTEGRASE"/>
    <property type="match status" value="1"/>
</dbReference>
<evidence type="ECO:0000256" key="6">
    <source>
        <dbReference type="SAM" id="MobiDB-lite"/>
    </source>
</evidence>
<feature type="compositionally biased region" description="Basic and acidic residues" evidence="6">
    <location>
        <begin position="731"/>
        <end position="751"/>
    </location>
</feature>
<feature type="region of interest" description="Disordered" evidence="6">
    <location>
        <begin position="708"/>
        <end position="754"/>
    </location>
</feature>
<evidence type="ECO:0000256" key="3">
    <source>
        <dbReference type="ARBA" id="ARBA00022750"/>
    </source>
</evidence>
<dbReference type="InterPro" id="IPR039537">
    <property type="entry name" value="Retrotran_Ty1/copia-like"/>
</dbReference>
<evidence type="ECO:0000259" key="7">
    <source>
        <dbReference type="PROSITE" id="PS50994"/>
    </source>
</evidence>
<feature type="compositionally biased region" description="Polar residues" evidence="6">
    <location>
        <begin position="1185"/>
        <end position="1208"/>
    </location>
</feature>
<protein>
    <recommendedName>
        <fullName evidence="7">Integrase catalytic domain-containing protein</fullName>
    </recommendedName>
</protein>
<feature type="coiled-coil region" evidence="5">
    <location>
        <begin position="564"/>
        <end position="643"/>
    </location>
</feature>
<keyword evidence="5" id="KW-0175">Coiled coil</keyword>
<gene>
    <name evidence="8" type="ORF">QYE76_033212</name>
</gene>
<dbReference type="PANTHER" id="PTHR42648">
    <property type="entry name" value="TRANSPOSASE, PUTATIVE-RELATED"/>
    <property type="match status" value="1"/>
</dbReference>
<evidence type="ECO:0000313" key="8">
    <source>
        <dbReference type="EMBL" id="KAK1609539.1"/>
    </source>
</evidence>
<dbReference type="InterPro" id="IPR001584">
    <property type="entry name" value="Integrase_cat-core"/>
</dbReference>
<feature type="region of interest" description="Disordered" evidence="6">
    <location>
        <begin position="1168"/>
        <end position="1226"/>
    </location>
</feature>
<dbReference type="GO" id="GO:0006508">
    <property type="term" value="P:proteolysis"/>
    <property type="evidence" value="ECO:0007669"/>
    <property type="project" value="UniProtKB-KW"/>
</dbReference>
<feature type="region of interest" description="Disordered" evidence="6">
    <location>
        <begin position="2036"/>
        <end position="2079"/>
    </location>
</feature>
<dbReference type="Proteomes" id="UP001231189">
    <property type="component" value="Unassembled WGS sequence"/>
</dbReference>
<dbReference type="GO" id="GO:0003676">
    <property type="term" value="F:nucleic acid binding"/>
    <property type="evidence" value="ECO:0007669"/>
    <property type="project" value="InterPro"/>
</dbReference>
<accession>A0AAD8QYA9</accession>
<dbReference type="Pfam" id="PF07727">
    <property type="entry name" value="RVT_2"/>
    <property type="match status" value="1"/>
</dbReference>